<dbReference type="PROSITE" id="PS52012">
    <property type="entry name" value="CFEM"/>
    <property type="match status" value="1"/>
</dbReference>
<evidence type="ECO:0000256" key="5">
    <source>
        <dbReference type="ARBA" id="ARBA00022525"/>
    </source>
</evidence>
<evidence type="ECO:0000313" key="16">
    <source>
        <dbReference type="EMBL" id="CAE6431102.1"/>
    </source>
</evidence>
<keyword evidence="7" id="KW-0479">Metal-binding</keyword>
<organism evidence="16 17">
    <name type="scientific">Rhizoctonia solani</name>
    <dbReference type="NCBI Taxonomy" id="456999"/>
    <lineage>
        <taxon>Eukaryota</taxon>
        <taxon>Fungi</taxon>
        <taxon>Dikarya</taxon>
        <taxon>Basidiomycota</taxon>
        <taxon>Agaricomycotina</taxon>
        <taxon>Agaricomycetes</taxon>
        <taxon>Cantharellales</taxon>
        <taxon>Ceratobasidiaceae</taxon>
        <taxon>Rhizoctonia</taxon>
    </lineage>
</organism>
<evidence type="ECO:0000256" key="13">
    <source>
        <dbReference type="ARBA" id="ARBA00023288"/>
    </source>
</evidence>
<keyword evidence="8" id="KW-0732">Signal</keyword>
<accession>A0A8H2XNF2</accession>
<evidence type="ECO:0000256" key="4">
    <source>
        <dbReference type="ARBA" id="ARBA00022475"/>
    </source>
</evidence>
<keyword evidence="12" id="KW-0325">Glycoprotein</keyword>
<keyword evidence="11" id="KW-1015">Disulfide bond</keyword>
<dbReference type="GO" id="GO:0005886">
    <property type="term" value="C:plasma membrane"/>
    <property type="evidence" value="ECO:0007669"/>
    <property type="project" value="UniProtKB-SubCell"/>
</dbReference>
<dbReference type="EMBL" id="CAJMWX010000801">
    <property type="protein sequence ID" value="CAE6431102.1"/>
    <property type="molecule type" value="Genomic_DNA"/>
</dbReference>
<dbReference type="PANTHER" id="PTHR37928:SF2">
    <property type="entry name" value="GPI ANCHORED CFEM DOMAIN PROTEIN (AFU_ORTHOLOGUE AFUA_6G10580)"/>
    <property type="match status" value="1"/>
</dbReference>
<dbReference type="SMART" id="SM00747">
    <property type="entry name" value="CFEM"/>
    <property type="match status" value="1"/>
</dbReference>
<evidence type="ECO:0000256" key="9">
    <source>
        <dbReference type="ARBA" id="ARBA00023004"/>
    </source>
</evidence>
<name>A0A8H2XNF2_9AGAM</name>
<dbReference type="AlphaFoldDB" id="A0A8H2XNF2"/>
<evidence type="ECO:0000256" key="3">
    <source>
        <dbReference type="ARBA" id="ARBA00010031"/>
    </source>
</evidence>
<evidence type="ECO:0000256" key="11">
    <source>
        <dbReference type="ARBA" id="ARBA00023157"/>
    </source>
</evidence>
<keyword evidence="13" id="KW-0449">Lipoprotein</keyword>
<evidence type="ECO:0000256" key="10">
    <source>
        <dbReference type="ARBA" id="ARBA00023136"/>
    </source>
</evidence>
<feature type="domain" description="CFEM" evidence="15">
    <location>
        <begin position="118"/>
        <end position="228"/>
    </location>
</feature>
<evidence type="ECO:0000256" key="1">
    <source>
        <dbReference type="ARBA" id="ARBA00004609"/>
    </source>
</evidence>
<dbReference type="Pfam" id="PF05730">
    <property type="entry name" value="CFEM"/>
    <property type="match status" value="1"/>
</dbReference>
<evidence type="ECO:0000256" key="7">
    <source>
        <dbReference type="ARBA" id="ARBA00022723"/>
    </source>
</evidence>
<dbReference type="GO" id="GO:0005576">
    <property type="term" value="C:extracellular region"/>
    <property type="evidence" value="ECO:0007669"/>
    <property type="project" value="UniProtKB-SubCell"/>
</dbReference>
<comment type="similarity">
    <text evidence="3">Belongs to the RBT5 family.</text>
</comment>
<evidence type="ECO:0000256" key="14">
    <source>
        <dbReference type="SAM" id="MobiDB-lite"/>
    </source>
</evidence>
<sequence length="234" mass="26333">MSEDRRNLYQLQQRPNDPSPQNETVPIVALFPSSTPRDMMRLVPSGWCLSLPDCRNFDRGDLRGICEVILRHVSSRKYGYKIPPGTTFFHNSIPLSLTLYLCKQSTVYPHHILHFYLSTMFHRLALFILASLMLFATVANAQFPSCAQPCIGQASPGSCSLTDNACMCQNASYCNATNNCFQSSCSNADWKTAYDYAVELCRQAGVTQTNVMNPPAKRTAMPIHARNRMHKSRL</sequence>
<keyword evidence="5" id="KW-0964">Secreted</keyword>
<dbReference type="Proteomes" id="UP000663888">
    <property type="component" value="Unassembled WGS sequence"/>
</dbReference>
<protein>
    <recommendedName>
        <fullName evidence="15">CFEM domain-containing protein</fullName>
    </recommendedName>
</protein>
<dbReference type="PANTHER" id="PTHR37928">
    <property type="entry name" value="CFEM DOMAIN PROTEIN (AFU_ORTHOLOGUE AFUA_6G14090)"/>
    <property type="match status" value="1"/>
</dbReference>
<feature type="compositionally biased region" description="Polar residues" evidence="14">
    <location>
        <begin position="9"/>
        <end position="24"/>
    </location>
</feature>
<evidence type="ECO:0000256" key="8">
    <source>
        <dbReference type="ARBA" id="ARBA00022729"/>
    </source>
</evidence>
<evidence type="ECO:0000256" key="6">
    <source>
        <dbReference type="ARBA" id="ARBA00022617"/>
    </source>
</evidence>
<evidence type="ECO:0000259" key="15">
    <source>
        <dbReference type="PROSITE" id="PS52012"/>
    </source>
</evidence>
<gene>
    <name evidence="16" type="ORF">RDB_LOCUS35549</name>
</gene>
<dbReference type="InterPro" id="IPR008427">
    <property type="entry name" value="Extracellular_membr_CFEM_dom"/>
</dbReference>
<proteinExistence type="inferred from homology"/>
<evidence type="ECO:0000256" key="12">
    <source>
        <dbReference type="ARBA" id="ARBA00023180"/>
    </source>
</evidence>
<evidence type="ECO:0000313" key="17">
    <source>
        <dbReference type="Proteomes" id="UP000663888"/>
    </source>
</evidence>
<keyword evidence="10" id="KW-0472">Membrane</keyword>
<comment type="caution">
    <text evidence="16">The sequence shown here is derived from an EMBL/GenBank/DDBJ whole genome shotgun (WGS) entry which is preliminary data.</text>
</comment>
<reference evidence="16" key="1">
    <citation type="submission" date="2021-01" db="EMBL/GenBank/DDBJ databases">
        <authorList>
            <person name="Kaushik A."/>
        </authorList>
    </citation>
    <scope>NUCLEOTIDE SEQUENCE</scope>
    <source>
        <strain evidence="16">AG4-R118</strain>
    </source>
</reference>
<feature type="region of interest" description="Disordered" evidence="14">
    <location>
        <begin position="1"/>
        <end position="24"/>
    </location>
</feature>
<keyword evidence="6" id="KW-0349">Heme</keyword>
<comment type="subcellular location">
    <subcellularLocation>
        <location evidence="1">Cell membrane</location>
        <topology evidence="1">Lipid-anchor</topology>
        <topology evidence="1">GPI-anchor</topology>
    </subcellularLocation>
    <subcellularLocation>
        <location evidence="2">Secreted</location>
    </subcellularLocation>
</comment>
<evidence type="ECO:0000256" key="2">
    <source>
        <dbReference type="ARBA" id="ARBA00004613"/>
    </source>
</evidence>
<dbReference type="InterPro" id="IPR051735">
    <property type="entry name" value="CFEM_domain"/>
</dbReference>
<dbReference type="GO" id="GO:0046872">
    <property type="term" value="F:metal ion binding"/>
    <property type="evidence" value="ECO:0007669"/>
    <property type="project" value="UniProtKB-KW"/>
</dbReference>
<keyword evidence="4" id="KW-1003">Cell membrane</keyword>
<keyword evidence="9" id="KW-0408">Iron</keyword>